<keyword evidence="1" id="KW-0732">Signal</keyword>
<dbReference type="PANTHER" id="PTHR37049">
    <property type="entry name" value="PEPTIDASE S41 FAMILY PROTEIN"/>
    <property type="match status" value="1"/>
</dbReference>
<proteinExistence type="predicted"/>
<evidence type="ECO:0000313" key="5">
    <source>
        <dbReference type="Proteomes" id="UP000000724"/>
    </source>
</evidence>
<dbReference type="GO" id="GO:0008236">
    <property type="term" value="F:serine-type peptidase activity"/>
    <property type="evidence" value="ECO:0007669"/>
    <property type="project" value="InterPro"/>
</dbReference>
<organism evidence="4 5">
    <name type="scientific">Penicillium rubens (strain ATCC 28089 / DSM 1075 / NRRL 1951 / Wisconsin 54-1255)</name>
    <name type="common">Penicillium chrysogenum</name>
    <dbReference type="NCBI Taxonomy" id="500485"/>
    <lineage>
        <taxon>Eukaryota</taxon>
        <taxon>Fungi</taxon>
        <taxon>Dikarya</taxon>
        <taxon>Ascomycota</taxon>
        <taxon>Pezizomycotina</taxon>
        <taxon>Eurotiomycetes</taxon>
        <taxon>Eurotiomycetidae</taxon>
        <taxon>Eurotiales</taxon>
        <taxon>Aspergillaceae</taxon>
        <taxon>Penicillium</taxon>
        <taxon>Penicillium chrysogenum species complex</taxon>
    </lineage>
</organism>
<dbReference type="OrthoDB" id="27214at2759"/>
<accession>B6HQ35</accession>
<dbReference type="AlphaFoldDB" id="B6HQ35"/>
<protein>
    <submittedName>
        <fullName evidence="4">Pc22g23870 protein</fullName>
    </submittedName>
</protein>
<feature type="signal peptide" evidence="1">
    <location>
        <begin position="1"/>
        <end position="18"/>
    </location>
</feature>
<dbReference type="HOGENOM" id="CLU_014251_1_1_1"/>
<dbReference type="PANTHER" id="PTHR37049:SF4">
    <property type="entry name" value="RHODANESE DOMAIN-CONTAINING PROTEIN"/>
    <property type="match status" value="1"/>
</dbReference>
<evidence type="ECO:0000256" key="1">
    <source>
        <dbReference type="SAM" id="SignalP"/>
    </source>
</evidence>
<dbReference type="OMA" id="STCAFFV"/>
<keyword evidence="5" id="KW-1185">Reference proteome</keyword>
<evidence type="ECO:0000313" key="4">
    <source>
        <dbReference type="EMBL" id="CAP99675.1"/>
    </source>
</evidence>
<gene>
    <name evidence="4" type="ORF">Pc22g23870</name>
    <name evidence="4" type="ORF">PCH_Pc22g23870</name>
</gene>
<dbReference type="BioCyc" id="PCHR:PC22G23870-MONOMER"/>
<dbReference type="SUPFAM" id="SSF52096">
    <property type="entry name" value="ClpP/crotonase"/>
    <property type="match status" value="1"/>
</dbReference>
<dbReference type="STRING" id="500485.B6HQ35"/>
<dbReference type="InterPro" id="IPR056186">
    <property type="entry name" value="PDZ_CPAF-rel"/>
</dbReference>
<dbReference type="InterPro" id="IPR029045">
    <property type="entry name" value="ClpP/crotonase-like_dom_sf"/>
</dbReference>
<dbReference type="eggNOG" id="ENOG502S18W">
    <property type="taxonomic scope" value="Eukaryota"/>
</dbReference>
<reference evidence="4 5" key="1">
    <citation type="journal article" date="2008" name="Nat. Biotechnol.">
        <title>Genome sequencing and analysis of the filamentous fungus Penicillium chrysogenum.</title>
        <authorList>
            <person name="van den Berg M.A."/>
            <person name="Albang R."/>
            <person name="Albermann K."/>
            <person name="Badger J.H."/>
            <person name="Daran J.-M."/>
            <person name="Driessen A.J.M."/>
            <person name="Garcia-Estrada C."/>
            <person name="Fedorova N.D."/>
            <person name="Harris D.M."/>
            <person name="Heijne W.H.M."/>
            <person name="Joardar V.S."/>
            <person name="Kiel J.A.K.W."/>
            <person name="Kovalchuk A."/>
            <person name="Martin J.F."/>
            <person name="Nierman W.C."/>
            <person name="Nijland J.G."/>
            <person name="Pronk J.T."/>
            <person name="Roubos J.A."/>
            <person name="van der Klei I.J."/>
            <person name="van Peij N.N.M.E."/>
            <person name="Veenhuis M."/>
            <person name="von Doehren H."/>
            <person name="Wagner C."/>
            <person name="Wortman J.R."/>
            <person name="Bovenberg R.A.L."/>
        </authorList>
    </citation>
    <scope>NUCLEOTIDE SEQUENCE [LARGE SCALE GENOMIC DNA]</scope>
    <source>
        <strain evidence="5">ATCC 28089 / DSM 1075 / NRRL 1951 / Wisconsin 54-1255</strain>
    </source>
</reference>
<evidence type="ECO:0000259" key="3">
    <source>
        <dbReference type="Pfam" id="PF23658"/>
    </source>
</evidence>
<dbReference type="EMBL" id="AM920437">
    <property type="protein sequence ID" value="CAP99675.1"/>
    <property type="molecule type" value="Genomic_DNA"/>
</dbReference>
<dbReference type="Pfam" id="PF23658">
    <property type="entry name" value="PDZ_CPAF_rel"/>
    <property type="match status" value="1"/>
</dbReference>
<sequence>MHLKTVLTPVALAAVVGAAGSIRDVEPCAQVSKLVEDANKDQTNAIVPHEMAHQCLSSMPFDSDRALDFLIQVRKILEFQSTIDILKDPPTGYTMPSTDIMKGIDTIMGKAKSNSYTSQFEMDLEINRLIKTAHDGHLAFQLCSQSIFTYQIDMPLVSISTDGLALPQVYALGMLGSISVSKPQTNMPGDAKLQKVDPDAVSPLVSINGTNVATYLESYSSDQNLQDRDAQYNRVFPAPARSVTNTPTGVNGIWASIGDWTDGAQLSLKFGNGTEKTIQKTATPSEKFFSYGNGTRLYEIACLPRDLSTASSSLSGAEEASSEIEGLPSTTWRSSANSIAGYYSKLSGLEDTAIIFLPTFSSSASEVSKIAVDFLQNSTESGKKNVLIDLSSNPGGYMSIGIDLSRIFFPNAAPYTATRFRAHDAAEYLTKAYSRDGSTDTSNVFAYRQMVRPDQRTGFSSWEDLYGPHEILGSSASSLLANFNYTSTSSKNFPINGYGPVPLNPSKSPFPADNIAIITDGDCVSTCAFFVKLMKRQGVRTITFGGRPRKAPMQGVGGVKGGQSLGINYINGYIEQANGLIRDSTNTGAPLLTSAEWKAFNESSPSTTASLQWSGNLNLRNEYDPEDDQTPLQFVYEAAECRLFYTLDNYLERETVWQAAAKAMFGGGQLKLWLELGYEIFTSQGSFV</sequence>
<dbReference type="InterPro" id="IPR052766">
    <property type="entry name" value="S41A_metabolite_peptidase"/>
</dbReference>
<dbReference type="InterPro" id="IPR005151">
    <property type="entry name" value="Tail-specific_protease"/>
</dbReference>
<feature type="chain" id="PRO_5002845841" evidence="1">
    <location>
        <begin position="19"/>
        <end position="688"/>
    </location>
</feature>
<feature type="domain" description="Tail specific protease" evidence="2">
    <location>
        <begin position="352"/>
        <end position="542"/>
    </location>
</feature>
<name>B6HQ35_PENRW</name>
<dbReference type="Proteomes" id="UP000000724">
    <property type="component" value="Contig Pc00c22"/>
</dbReference>
<dbReference type="Gene3D" id="3.90.226.10">
    <property type="entry name" value="2-enoyl-CoA Hydratase, Chain A, domain 1"/>
    <property type="match status" value="1"/>
</dbReference>
<evidence type="ECO:0000259" key="2">
    <source>
        <dbReference type="Pfam" id="PF03572"/>
    </source>
</evidence>
<dbReference type="GO" id="GO:0006508">
    <property type="term" value="P:proteolysis"/>
    <property type="evidence" value="ECO:0007669"/>
    <property type="project" value="InterPro"/>
</dbReference>
<feature type="domain" description="CPAF-like PDZ" evidence="3">
    <location>
        <begin position="151"/>
        <end position="288"/>
    </location>
</feature>
<dbReference type="VEuPathDB" id="FungiDB:PCH_Pc22g23870"/>
<dbReference type="Pfam" id="PF03572">
    <property type="entry name" value="Peptidase_S41"/>
    <property type="match status" value="1"/>
</dbReference>